<keyword evidence="3" id="KW-1185">Reference proteome</keyword>
<accession>A0A0N4VV93</accession>
<feature type="chain" id="PRO_5043123289" evidence="1">
    <location>
        <begin position="18"/>
        <end position="109"/>
    </location>
</feature>
<organism evidence="4">
    <name type="scientific">Haemonchus placei</name>
    <name type="common">Barber's pole worm</name>
    <dbReference type="NCBI Taxonomy" id="6290"/>
    <lineage>
        <taxon>Eukaryota</taxon>
        <taxon>Metazoa</taxon>
        <taxon>Ecdysozoa</taxon>
        <taxon>Nematoda</taxon>
        <taxon>Chromadorea</taxon>
        <taxon>Rhabditida</taxon>
        <taxon>Rhabditina</taxon>
        <taxon>Rhabditomorpha</taxon>
        <taxon>Strongyloidea</taxon>
        <taxon>Trichostrongylidae</taxon>
        <taxon>Haemonchus</taxon>
    </lineage>
</organism>
<feature type="signal peptide" evidence="1">
    <location>
        <begin position="1"/>
        <end position="17"/>
    </location>
</feature>
<reference evidence="4" key="1">
    <citation type="submission" date="2017-02" db="UniProtKB">
        <authorList>
            <consortium name="WormBaseParasite"/>
        </authorList>
    </citation>
    <scope>IDENTIFICATION</scope>
</reference>
<name>A0A0N4VV93_HAEPC</name>
<dbReference type="WBParaSite" id="HPLM_0000121301-mRNA-1">
    <property type="protein sequence ID" value="HPLM_0000121301-mRNA-1"/>
    <property type="gene ID" value="HPLM_0000121301"/>
</dbReference>
<evidence type="ECO:0000256" key="1">
    <source>
        <dbReference type="SAM" id="SignalP"/>
    </source>
</evidence>
<gene>
    <name evidence="2" type="ORF">HPLM_LOCUS1211</name>
</gene>
<evidence type="ECO:0000313" key="4">
    <source>
        <dbReference type="WBParaSite" id="HPLM_0000121301-mRNA-1"/>
    </source>
</evidence>
<evidence type="ECO:0000313" key="2">
    <source>
        <dbReference type="EMBL" id="VDO08413.1"/>
    </source>
</evidence>
<keyword evidence="1" id="KW-0732">Signal</keyword>
<dbReference type="EMBL" id="UZAF01001463">
    <property type="protein sequence ID" value="VDO08413.1"/>
    <property type="molecule type" value="Genomic_DNA"/>
</dbReference>
<dbReference type="AlphaFoldDB" id="A0A0N4VV93"/>
<reference evidence="2 3" key="2">
    <citation type="submission" date="2018-11" db="EMBL/GenBank/DDBJ databases">
        <authorList>
            <consortium name="Pathogen Informatics"/>
        </authorList>
    </citation>
    <scope>NUCLEOTIDE SEQUENCE [LARGE SCALE GENOMIC DNA]</scope>
    <source>
        <strain evidence="2 3">MHpl1</strain>
    </source>
</reference>
<evidence type="ECO:0000313" key="3">
    <source>
        <dbReference type="Proteomes" id="UP000268014"/>
    </source>
</evidence>
<proteinExistence type="predicted"/>
<sequence length="109" mass="12793">MQLVFILLICVTALVAGAPRIKRQYYYPYYQYRQPFTTSYFHGQPVYDSDYGYGGYGFNDYYHYRQPSYRYYYRQPVYYSGDYYGGYDGPYYNGGILGFAGSLISSVLG</sequence>
<dbReference type="Proteomes" id="UP000268014">
    <property type="component" value="Unassembled WGS sequence"/>
</dbReference>
<protein>
    <submittedName>
        <fullName evidence="2 4">Uncharacterized protein</fullName>
    </submittedName>
</protein>